<dbReference type="RefSeq" id="WP_046496656.1">
    <property type="nucleotide sequence ID" value="NZ_CGIH01000025.1"/>
</dbReference>
<gene>
    <name evidence="4" type="ORF">1243</name>
</gene>
<dbReference type="GO" id="GO:0030288">
    <property type="term" value="C:outer membrane-bounded periplasmic space"/>
    <property type="evidence" value="ECO:0007669"/>
    <property type="project" value="TreeGrafter"/>
</dbReference>
<dbReference type="OrthoDB" id="9769319at2"/>
<reference evidence="4 5" key="1">
    <citation type="submission" date="2015-03" db="EMBL/GenBank/DDBJ databases">
        <authorList>
            <person name="Murphy D."/>
        </authorList>
    </citation>
    <scope>NUCLEOTIDE SEQUENCE [LARGE SCALE GENOMIC DNA]</scope>
    <source>
        <strain evidence="4 5">OL-4</strain>
    </source>
</reference>
<accession>A0A0E4GBI2</accession>
<evidence type="ECO:0000313" key="4">
    <source>
        <dbReference type="EMBL" id="CFX45167.1"/>
    </source>
</evidence>
<proteinExistence type="inferred from homology"/>
<keyword evidence="2" id="KW-0813">Transport</keyword>
<dbReference type="Gene3D" id="3.40.190.10">
    <property type="entry name" value="Periplasmic binding protein-like II"/>
    <property type="match status" value="2"/>
</dbReference>
<dbReference type="GO" id="GO:0030975">
    <property type="term" value="F:thiamine binding"/>
    <property type="evidence" value="ECO:0007669"/>
    <property type="project" value="TreeGrafter"/>
</dbReference>
<evidence type="ECO:0000256" key="3">
    <source>
        <dbReference type="ARBA" id="ARBA00022729"/>
    </source>
</evidence>
<dbReference type="Pfam" id="PF13343">
    <property type="entry name" value="SBP_bac_6"/>
    <property type="match status" value="1"/>
</dbReference>
<protein>
    <submittedName>
        <fullName evidence="4">Uncharacterized</fullName>
    </submittedName>
</protein>
<dbReference type="GO" id="GO:0015888">
    <property type="term" value="P:thiamine transport"/>
    <property type="evidence" value="ECO:0007669"/>
    <property type="project" value="TreeGrafter"/>
</dbReference>
<dbReference type="PANTHER" id="PTHR30006">
    <property type="entry name" value="THIAMINE-BINDING PERIPLASMIC PROTEIN-RELATED"/>
    <property type="match status" value="1"/>
</dbReference>
<sequence>MARVSVHLPLNISRALAEMLKEFVPRIEETHGINITVDNEFRCQTVKPAKGDNSLALEAEEASLPDMVIGHIDSFLRLPDNYLKDYFRPLPGRFPIRPELSELGFEDPEGYFHPFAIVPFAVLYNPDLISESELPASWTDLLNPRWQGGICMPDPNHMAPQVIRAYLRANYPDKFDTFLNNSVYLGVPLNVINAVDAGQYPLGITNISFARLTRGKNIRMLWPQDGMICMPMMMIWSKKADDCLLEIGDYLMSRRVQEYLAMQTFVPVASEVPVPQLLSENNYRLLWNGWDDFRMALKALVQTKQTDKLDPN</sequence>
<dbReference type="SUPFAM" id="SSF53850">
    <property type="entry name" value="Periplasmic binding protein-like II"/>
    <property type="match status" value="1"/>
</dbReference>
<evidence type="ECO:0000256" key="1">
    <source>
        <dbReference type="ARBA" id="ARBA00008520"/>
    </source>
</evidence>
<name>A0A0E4GBI2_9FIRM</name>
<keyword evidence="3" id="KW-0732">Signal</keyword>
<dbReference type="STRING" id="690567.1243"/>
<dbReference type="PANTHER" id="PTHR30006:SF2">
    <property type="entry name" value="ABC TRANSPORTER SUBSTRATE-BINDING PROTEIN"/>
    <property type="match status" value="1"/>
</dbReference>
<dbReference type="EMBL" id="CGIH01000025">
    <property type="protein sequence ID" value="CFX45167.1"/>
    <property type="molecule type" value="Genomic_DNA"/>
</dbReference>
<dbReference type="AlphaFoldDB" id="A0A0E4GBI2"/>
<evidence type="ECO:0000313" key="5">
    <source>
        <dbReference type="Proteomes" id="UP000045545"/>
    </source>
</evidence>
<dbReference type="Proteomes" id="UP000045545">
    <property type="component" value="Unassembled WGS sequence"/>
</dbReference>
<dbReference type="InterPro" id="IPR006061">
    <property type="entry name" value="SBP_1_CS"/>
</dbReference>
<dbReference type="PROSITE" id="PS01037">
    <property type="entry name" value="SBP_BACTERIAL_1"/>
    <property type="match status" value="1"/>
</dbReference>
<keyword evidence="5" id="KW-1185">Reference proteome</keyword>
<dbReference type="GO" id="GO:0030976">
    <property type="term" value="F:thiamine pyrophosphate binding"/>
    <property type="evidence" value="ECO:0007669"/>
    <property type="project" value="TreeGrafter"/>
</dbReference>
<dbReference type="GO" id="GO:0055085">
    <property type="term" value="P:transmembrane transport"/>
    <property type="evidence" value="ECO:0007669"/>
    <property type="project" value="InterPro"/>
</dbReference>
<organism evidence="4 5">
    <name type="scientific">Syntrophomonas zehnderi OL-4</name>
    <dbReference type="NCBI Taxonomy" id="690567"/>
    <lineage>
        <taxon>Bacteria</taxon>
        <taxon>Bacillati</taxon>
        <taxon>Bacillota</taxon>
        <taxon>Clostridia</taxon>
        <taxon>Eubacteriales</taxon>
        <taxon>Syntrophomonadaceae</taxon>
        <taxon>Syntrophomonas</taxon>
    </lineage>
</organism>
<comment type="similarity">
    <text evidence="1">Belongs to the bacterial solute-binding protein 1 family.</text>
</comment>
<evidence type="ECO:0000256" key="2">
    <source>
        <dbReference type="ARBA" id="ARBA00022448"/>
    </source>
</evidence>